<dbReference type="Gene3D" id="3.40.50.1010">
    <property type="entry name" value="5'-nuclease"/>
    <property type="match status" value="1"/>
</dbReference>
<protein>
    <submittedName>
        <fullName evidence="2">Putative nucleic acid-binding protein</fullName>
    </submittedName>
</protein>
<dbReference type="InterPro" id="IPR029060">
    <property type="entry name" value="PIN-like_dom_sf"/>
</dbReference>
<evidence type="ECO:0000313" key="3">
    <source>
        <dbReference type="Proteomes" id="UP000295717"/>
    </source>
</evidence>
<sequence length="140" mass="15491">MPARLFIDTNIWLYALIPNADDPNHALAAEFILGLTRPVINSQVIREASSNLLKKAGIGEVKLRAIIQDWYRACEVHPSNAAQHMLASELRQRYAFSYWDSLIVAAALDAGCTTLFSEDMQHGQIIDGRLTIINPLVGSS</sequence>
<dbReference type="OrthoDB" id="9792015at2"/>
<evidence type="ECO:0000313" key="2">
    <source>
        <dbReference type="EMBL" id="TCT19223.1"/>
    </source>
</evidence>
<dbReference type="Proteomes" id="UP000295717">
    <property type="component" value="Unassembled WGS sequence"/>
</dbReference>
<organism evidence="2 3">
    <name type="scientific">Thiobaca trueperi</name>
    <dbReference type="NCBI Taxonomy" id="127458"/>
    <lineage>
        <taxon>Bacteria</taxon>
        <taxon>Pseudomonadati</taxon>
        <taxon>Pseudomonadota</taxon>
        <taxon>Gammaproteobacteria</taxon>
        <taxon>Chromatiales</taxon>
        <taxon>Chromatiaceae</taxon>
        <taxon>Thiobaca</taxon>
    </lineage>
</organism>
<feature type="domain" description="PIN" evidence="1">
    <location>
        <begin position="6"/>
        <end position="119"/>
    </location>
</feature>
<dbReference type="EMBL" id="SMAO01000009">
    <property type="protein sequence ID" value="TCT19223.1"/>
    <property type="molecule type" value="Genomic_DNA"/>
</dbReference>
<gene>
    <name evidence="2" type="ORF">EDC35_109101</name>
</gene>
<dbReference type="RefSeq" id="WP_132978214.1">
    <property type="nucleotide sequence ID" value="NZ_SMAO01000009.1"/>
</dbReference>
<name>A0A4R3MWV1_9GAMM</name>
<reference evidence="2 3" key="1">
    <citation type="submission" date="2019-03" db="EMBL/GenBank/DDBJ databases">
        <title>Genomic Encyclopedia of Type Strains, Phase IV (KMG-IV): sequencing the most valuable type-strain genomes for metagenomic binning, comparative biology and taxonomic classification.</title>
        <authorList>
            <person name="Goeker M."/>
        </authorList>
    </citation>
    <scope>NUCLEOTIDE SEQUENCE [LARGE SCALE GENOMIC DNA]</scope>
    <source>
        <strain evidence="2 3">DSM 13587</strain>
    </source>
</reference>
<keyword evidence="3" id="KW-1185">Reference proteome</keyword>
<dbReference type="SUPFAM" id="SSF88723">
    <property type="entry name" value="PIN domain-like"/>
    <property type="match status" value="1"/>
</dbReference>
<dbReference type="Pfam" id="PF01850">
    <property type="entry name" value="PIN"/>
    <property type="match status" value="1"/>
</dbReference>
<proteinExistence type="predicted"/>
<dbReference type="AlphaFoldDB" id="A0A4R3MWV1"/>
<comment type="caution">
    <text evidence="2">The sequence shown here is derived from an EMBL/GenBank/DDBJ whole genome shotgun (WGS) entry which is preliminary data.</text>
</comment>
<evidence type="ECO:0000259" key="1">
    <source>
        <dbReference type="Pfam" id="PF01850"/>
    </source>
</evidence>
<dbReference type="CDD" id="cd18692">
    <property type="entry name" value="PIN_VapC-like"/>
    <property type="match status" value="1"/>
</dbReference>
<dbReference type="InterPro" id="IPR002716">
    <property type="entry name" value="PIN_dom"/>
</dbReference>
<accession>A0A4R3MWV1</accession>